<reference evidence="1 2" key="1">
    <citation type="submission" date="2019-06" db="EMBL/GenBank/DDBJ databases">
        <title>Saccharibacillus brassicae sp. nov., an endophytic bacterium isolated from Chinese cabbage seeds (Brassica pekinensis).</title>
        <authorList>
            <person name="Jiang L."/>
            <person name="Lee J."/>
            <person name="Kim S.W."/>
        </authorList>
    </citation>
    <scope>NUCLEOTIDE SEQUENCE [LARGE SCALE GENOMIC DNA]</scope>
    <source>
        <strain evidence="2">KCTC 43072 / ATSA2</strain>
    </source>
</reference>
<dbReference type="KEGG" id="saca:FFV09_22980"/>
<gene>
    <name evidence="1" type="ORF">FFV09_22980</name>
</gene>
<evidence type="ECO:0000313" key="2">
    <source>
        <dbReference type="Proteomes" id="UP000316968"/>
    </source>
</evidence>
<dbReference type="EMBL" id="CP041217">
    <property type="protein sequence ID" value="QDH23475.1"/>
    <property type="molecule type" value="Genomic_DNA"/>
</dbReference>
<protein>
    <submittedName>
        <fullName evidence="1">Uncharacterized protein</fullName>
    </submittedName>
</protein>
<proteinExistence type="predicted"/>
<organism evidence="1 2">
    <name type="scientific">Saccharibacillus brassicae</name>
    <dbReference type="NCBI Taxonomy" id="2583377"/>
    <lineage>
        <taxon>Bacteria</taxon>
        <taxon>Bacillati</taxon>
        <taxon>Bacillota</taxon>
        <taxon>Bacilli</taxon>
        <taxon>Bacillales</taxon>
        <taxon>Paenibacillaceae</taxon>
        <taxon>Saccharibacillus</taxon>
    </lineage>
</organism>
<sequence length="72" mass="8163">MKTEKRYAEVGERILIVNTTPDESFDDYEEGDILTVTGHRDKQEGKVLVNVPGSASVWPHEYRVIVGEETEV</sequence>
<keyword evidence="2" id="KW-1185">Reference proteome</keyword>
<evidence type="ECO:0000313" key="1">
    <source>
        <dbReference type="EMBL" id="QDH23475.1"/>
    </source>
</evidence>
<dbReference type="Proteomes" id="UP000316968">
    <property type="component" value="Chromosome"/>
</dbReference>
<accession>A0A4Y6V5A3</accession>
<dbReference type="RefSeq" id="WP_141450012.1">
    <property type="nucleotide sequence ID" value="NZ_CP041217.1"/>
</dbReference>
<name>A0A4Y6V5A3_SACBS</name>
<dbReference type="OrthoDB" id="2589702at2"/>
<dbReference type="AlphaFoldDB" id="A0A4Y6V5A3"/>